<evidence type="ECO:0000259" key="8">
    <source>
        <dbReference type="PROSITE" id="PS50928"/>
    </source>
</evidence>
<evidence type="ECO:0000256" key="1">
    <source>
        <dbReference type="ARBA" id="ARBA00004651"/>
    </source>
</evidence>
<comment type="subcellular location">
    <subcellularLocation>
        <location evidence="1 7">Cell membrane</location>
        <topology evidence="1 7">Multi-pass membrane protein</topology>
    </subcellularLocation>
</comment>
<dbReference type="EMBL" id="JANTHZ010000005">
    <property type="protein sequence ID" value="MCS0496084.1"/>
    <property type="molecule type" value="Genomic_DNA"/>
</dbReference>
<evidence type="ECO:0000313" key="10">
    <source>
        <dbReference type="Proteomes" id="UP001151088"/>
    </source>
</evidence>
<organism evidence="9 10">
    <name type="scientific">Ancylobacter mangrovi</name>
    <dbReference type="NCBI Taxonomy" id="2972472"/>
    <lineage>
        <taxon>Bacteria</taxon>
        <taxon>Pseudomonadati</taxon>
        <taxon>Pseudomonadota</taxon>
        <taxon>Alphaproteobacteria</taxon>
        <taxon>Hyphomicrobiales</taxon>
        <taxon>Xanthobacteraceae</taxon>
        <taxon>Ancylobacter</taxon>
    </lineage>
</organism>
<feature type="transmembrane region" description="Helical" evidence="7">
    <location>
        <begin position="33"/>
        <end position="54"/>
    </location>
</feature>
<keyword evidence="5 7" id="KW-1133">Transmembrane helix</keyword>
<dbReference type="Proteomes" id="UP001151088">
    <property type="component" value="Unassembled WGS sequence"/>
</dbReference>
<gene>
    <name evidence="9" type="ORF">NVS89_13345</name>
</gene>
<proteinExistence type="inferred from homology"/>
<dbReference type="PANTHER" id="PTHR30151:SF0">
    <property type="entry name" value="ABC TRANSPORTER PERMEASE PROTEIN MJ0413-RELATED"/>
    <property type="match status" value="1"/>
</dbReference>
<name>A0A9X2PET9_9HYPH</name>
<dbReference type="SUPFAM" id="SSF161098">
    <property type="entry name" value="MetI-like"/>
    <property type="match status" value="1"/>
</dbReference>
<keyword evidence="4 7" id="KW-0812">Transmembrane</keyword>
<protein>
    <submittedName>
        <fullName evidence="9">ABC transporter permease</fullName>
    </submittedName>
</protein>
<feature type="domain" description="ABC transmembrane type-1" evidence="8">
    <location>
        <begin position="81"/>
        <end position="262"/>
    </location>
</feature>
<reference evidence="9" key="1">
    <citation type="submission" date="2022-08" db="EMBL/GenBank/DDBJ databases">
        <authorList>
            <person name="Li F."/>
        </authorList>
    </citation>
    <scope>NUCLEOTIDE SEQUENCE</scope>
    <source>
        <strain evidence="9">MQZ15Z-1</strain>
    </source>
</reference>
<dbReference type="RefSeq" id="WP_258733241.1">
    <property type="nucleotide sequence ID" value="NZ_JANTHZ010000005.1"/>
</dbReference>
<sequence>MVAPAHLDGSSRAVHPPEASPLRQRLARHRASIFRIVSIGLFCLAWEIAGRIPISFAFPTFLETLRAFIEMLLDGSLIAAYGQTLQPLVIGVAISAILGVTLGIVMGLSRFSEWLIAPVFVVLQAAPMAALIPLITFVYGIGLLSKTLAVIMLALPVIALNGYKAVRNANPSLVAMCYSFQGTWWQRITKIIIPDASPVIFAGLRLGLAAGFIGVILAELLITPTGIGDLITYHRSVADYPEMYAAVVSIILVSTLTLAALEAFELRVLRPEKRRS</sequence>
<dbReference type="PANTHER" id="PTHR30151">
    <property type="entry name" value="ALKANE SULFONATE ABC TRANSPORTER-RELATED, MEMBRANE SUBUNIT"/>
    <property type="match status" value="1"/>
</dbReference>
<evidence type="ECO:0000313" key="9">
    <source>
        <dbReference type="EMBL" id="MCS0496084.1"/>
    </source>
</evidence>
<dbReference type="Pfam" id="PF00528">
    <property type="entry name" value="BPD_transp_1"/>
    <property type="match status" value="1"/>
</dbReference>
<comment type="caution">
    <text evidence="9">The sequence shown here is derived from an EMBL/GenBank/DDBJ whole genome shotgun (WGS) entry which is preliminary data.</text>
</comment>
<dbReference type="Gene3D" id="1.10.3720.10">
    <property type="entry name" value="MetI-like"/>
    <property type="match status" value="1"/>
</dbReference>
<feature type="transmembrane region" description="Helical" evidence="7">
    <location>
        <begin position="199"/>
        <end position="223"/>
    </location>
</feature>
<keyword evidence="2 7" id="KW-0813">Transport</keyword>
<dbReference type="GO" id="GO:0055085">
    <property type="term" value="P:transmembrane transport"/>
    <property type="evidence" value="ECO:0007669"/>
    <property type="project" value="InterPro"/>
</dbReference>
<evidence type="ECO:0000256" key="3">
    <source>
        <dbReference type="ARBA" id="ARBA00022475"/>
    </source>
</evidence>
<accession>A0A9X2PET9</accession>
<evidence type="ECO:0000256" key="6">
    <source>
        <dbReference type="ARBA" id="ARBA00023136"/>
    </source>
</evidence>
<keyword evidence="3" id="KW-1003">Cell membrane</keyword>
<keyword evidence="6 7" id="KW-0472">Membrane</keyword>
<evidence type="ECO:0000256" key="2">
    <source>
        <dbReference type="ARBA" id="ARBA00022448"/>
    </source>
</evidence>
<dbReference type="PROSITE" id="PS50928">
    <property type="entry name" value="ABC_TM1"/>
    <property type="match status" value="1"/>
</dbReference>
<feature type="transmembrane region" description="Helical" evidence="7">
    <location>
        <begin position="88"/>
        <end position="108"/>
    </location>
</feature>
<dbReference type="CDD" id="cd06261">
    <property type="entry name" value="TM_PBP2"/>
    <property type="match status" value="1"/>
</dbReference>
<feature type="transmembrane region" description="Helical" evidence="7">
    <location>
        <begin position="115"/>
        <end position="141"/>
    </location>
</feature>
<keyword evidence="10" id="KW-1185">Reference proteome</keyword>
<evidence type="ECO:0000256" key="5">
    <source>
        <dbReference type="ARBA" id="ARBA00022989"/>
    </source>
</evidence>
<dbReference type="AlphaFoldDB" id="A0A9X2PET9"/>
<evidence type="ECO:0000256" key="4">
    <source>
        <dbReference type="ARBA" id="ARBA00022692"/>
    </source>
</evidence>
<dbReference type="GO" id="GO:0005886">
    <property type="term" value="C:plasma membrane"/>
    <property type="evidence" value="ECO:0007669"/>
    <property type="project" value="UniProtKB-SubCell"/>
</dbReference>
<feature type="transmembrane region" description="Helical" evidence="7">
    <location>
        <begin position="147"/>
        <end position="166"/>
    </location>
</feature>
<dbReference type="InterPro" id="IPR035906">
    <property type="entry name" value="MetI-like_sf"/>
</dbReference>
<feature type="transmembrane region" description="Helical" evidence="7">
    <location>
        <begin position="243"/>
        <end position="264"/>
    </location>
</feature>
<evidence type="ECO:0000256" key="7">
    <source>
        <dbReference type="RuleBase" id="RU363032"/>
    </source>
</evidence>
<dbReference type="InterPro" id="IPR000515">
    <property type="entry name" value="MetI-like"/>
</dbReference>
<comment type="similarity">
    <text evidence="7">Belongs to the binding-protein-dependent transport system permease family.</text>
</comment>